<evidence type="ECO:0000256" key="2">
    <source>
        <dbReference type="PIRSR" id="PIRSR018249-2"/>
    </source>
</evidence>
<dbReference type="CDD" id="cd02440">
    <property type="entry name" value="AdoMet_MTases"/>
    <property type="match status" value="1"/>
</dbReference>
<evidence type="ECO:0000256" key="1">
    <source>
        <dbReference type="PIRSR" id="PIRSR018249-1"/>
    </source>
</evidence>
<protein>
    <submittedName>
        <fullName evidence="5">Ribosomal RNA large subunit methyltransferase A</fullName>
        <ecNumber evidence="5">2.1.1.187</ecNumber>
    </submittedName>
</protein>
<dbReference type="RefSeq" id="WP_077322955.1">
    <property type="nucleotide sequence ID" value="NZ_CABEHT010000001.1"/>
</dbReference>
<dbReference type="Proteomes" id="UP000394068">
    <property type="component" value="Unassembled WGS sequence"/>
</dbReference>
<evidence type="ECO:0000259" key="3">
    <source>
        <dbReference type="Pfam" id="PF13649"/>
    </source>
</evidence>
<dbReference type="InterPro" id="IPR048647">
    <property type="entry name" value="RlmA_N"/>
</dbReference>
<evidence type="ECO:0000313" key="5">
    <source>
        <dbReference type="EMBL" id="VTS12391.1"/>
    </source>
</evidence>
<dbReference type="PIRSF" id="PIRSF018249">
    <property type="entry name" value="MyrA_prd"/>
    <property type="match status" value="1"/>
</dbReference>
<feature type="domain" description="23S rRNA (guanine(745)-N(1))-methyltransferase N-terminal" evidence="4">
    <location>
        <begin position="11"/>
        <end position="46"/>
    </location>
</feature>
<dbReference type="InterPro" id="IPR041698">
    <property type="entry name" value="Methyltransf_25"/>
</dbReference>
<dbReference type="Gene3D" id="3.40.50.150">
    <property type="entry name" value="Vaccinia Virus protein VP39"/>
    <property type="match status" value="1"/>
</dbReference>
<feature type="binding site" evidence="2">
    <location>
        <position position="186"/>
    </location>
    <ligand>
        <name>S-adenosyl-L-methionine</name>
        <dbReference type="ChEBI" id="CHEBI:59789"/>
    </ligand>
</feature>
<gene>
    <name evidence="5" type="primary">rlmA</name>
    <name evidence="5" type="ORF">NCTC5386_00201</name>
</gene>
<dbReference type="PANTHER" id="PTHR43591:SF110">
    <property type="entry name" value="RHODANESE DOMAIN-CONTAINING PROTEIN"/>
    <property type="match status" value="1"/>
</dbReference>
<dbReference type="InterPro" id="IPR016718">
    <property type="entry name" value="rRNA_m1G-MeTrfase_A_prd"/>
</dbReference>
<dbReference type="SUPFAM" id="SSF53335">
    <property type="entry name" value="S-adenosyl-L-methionine-dependent methyltransferases"/>
    <property type="match status" value="1"/>
</dbReference>
<keyword evidence="5" id="KW-0489">Methyltransferase</keyword>
<evidence type="ECO:0000259" key="4">
    <source>
        <dbReference type="Pfam" id="PF21302"/>
    </source>
</evidence>
<dbReference type="AlphaFoldDB" id="A0A4U9XJF0"/>
<feature type="binding site" evidence="2">
    <location>
        <position position="72"/>
    </location>
    <ligand>
        <name>S-adenosyl-L-methionine</name>
        <dbReference type="ChEBI" id="CHEBI:59789"/>
    </ligand>
</feature>
<dbReference type="EC" id="2.1.1.187" evidence="5"/>
<dbReference type="InterPro" id="IPR029063">
    <property type="entry name" value="SAM-dependent_MTases_sf"/>
</dbReference>
<dbReference type="GO" id="GO:0052911">
    <property type="term" value="F:23S rRNA (guanine(745)-N(1))-methyltransferase activity"/>
    <property type="evidence" value="ECO:0007669"/>
    <property type="project" value="UniProtKB-EC"/>
</dbReference>
<keyword evidence="1" id="KW-0479">Metal-binding</keyword>
<feature type="binding site" evidence="2">
    <location>
        <begin position="98"/>
        <end position="99"/>
    </location>
    <ligand>
        <name>S-adenosyl-L-methionine</name>
        <dbReference type="ChEBI" id="CHEBI:59789"/>
    </ligand>
</feature>
<feature type="domain" description="Methyltransferase" evidence="3">
    <location>
        <begin position="92"/>
        <end position="175"/>
    </location>
</feature>
<organism evidence="5 6">
    <name type="scientific">Streptococcus pseudoporcinus</name>
    <dbReference type="NCBI Taxonomy" id="361101"/>
    <lineage>
        <taxon>Bacteria</taxon>
        <taxon>Bacillati</taxon>
        <taxon>Bacillota</taxon>
        <taxon>Bacilli</taxon>
        <taxon>Lactobacillales</taxon>
        <taxon>Streptococcaceae</taxon>
        <taxon>Streptococcus</taxon>
    </lineage>
</organism>
<proteinExistence type="predicted"/>
<evidence type="ECO:0000313" key="6">
    <source>
        <dbReference type="Proteomes" id="UP000394068"/>
    </source>
</evidence>
<keyword evidence="1" id="KW-0862">Zinc</keyword>
<reference evidence="5 6" key="1">
    <citation type="submission" date="2019-05" db="EMBL/GenBank/DDBJ databases">
        <authorList>
            <consortium name="Pathogen Informatics"/>
        </authorList>
    </citation>
    <scope>NUCLEOTIDE SEQUENCE [LARGE SCALE GENOMIC DNA]</scope>
    <source>
        <strain evidence="5 6">NCTC5386</strain>
    </source>
</reference>
<name>A0A4U9XJF0_9STRE</name>
<keyword evidence="5" id="KW-0808">Transferase</keyword>
<dbReference type="PANTHER" id="PTHR43591">
    <property type="entry name" value="METHYLTRANSFERASE"/>
    <property type="match status" value="1"/>
</dbReference>
<dbReference type="EMBL" id="CABEHT010000001">
    <property type="protein sequence ID" value="VTS12391.1"/>
    <property type="molecule type" value="Genomic_DNA"/>
</dbReference>
<accession>A0A4U9XJF0</accession>
<dbReference type="Pfam" id="PF21302">
    <property type="entry name" value="Zn_ribbon_RlmA"/>
    <property type="match status" value="1"/>
</dbReference>
<dbReference type="GO" id="GO:0046872">
    <property type="term" value="F:metal ion binding"/>
    <property type="evidence" value="ECO:0007669"/>
    <property type="project" value="UniProtKB-KW"/>
</dbReference>
<dbReference type="Pfam" id="PF13649">
    <property type="entry name" value="Methyltransf_25"/>
    <property type="match status" value="1"/>
</dbReference>
<feature type="binding site" evidence="1">
    <location>
        <position position="13"/>
    </location>
    <ligand>
        <name>Zn(2+)</name>
        <dbReference type="ChEBI" id="CHEBI:29105"/>
    </ligand>
</feature>
<sequence>MPAFTQTVGLFTCPICHSAFQLAQRSLICPKKHTFDLAKQGYANLLLNTKKDPHYNKESFIRRNHILETGYYDHLLQAIKSYLQPDRPITLLDVACGEGYYARALAQETSRQILAFDLSKDSILLAAKKDLQKRVTWFVGDLAKLPLADQSVDVILDIFSPAHYQEFQRLLKPEGKIIKVVTASEHLNELRQVAASHIASKDYSNQSVISHFAQAFPDYHISHHSHTYPINQEDLADFVQMTPLFFNVNTQQIKMDTIREITVAADILVAENI</sequence>
<feature type="binding site" evidence="1">
    <location>
        <position position="33"/>
    </location>
    <ligand>
        <name>Zn(2+)</name>
        <dbReference type="ChEBI" id="CHEBI:29105"/>
    </ligand>
</feature>
<feature type="binding site" evidence="1">
    <location>
        <position position="16"/>
    </location>
    <ligand>
        <name>Zn(2+)</name>
        <dbReference type="ChEBI" id="CHEBI:29105"/>
    </ligand>
</feature>
<feature type="binding site" evidence="1">
    <location>
        <position position="29"/>
    </location>
    <ligand>
        <name>Zn(2+)</name>
        <dbReference type="ChEBI" id="CHEBI:29105"/>
    </ligand>
</feature>
<keyword evidence="2" id="KW-0949">S-adenosyl-L-methionine</keyword>